<evidence type="ECO:0000313" key="2">
    <source>
        <dbReference type="EMBL" id="GAA4414047.1"/>
    </source>
</evidence>
<organism evidence="2 3">
    <name type="scientific">Nibrella viscosa</name>
    <dbReference type="NCBI Taxonomy" id="1084524"/>
    <lineage>
        <taxon>Bacteria</taxon>
        <taxon>Pseudomonadati</taxon>
        <taxon>Bacteroidota</taxon>
        <taxon>Cytophagia</taxon>
        <taxon>Cytophagales</taxon>
        <taxon>Spirosomataceae</taxon>
        <taxon>Nibrella</taxon>
    </lineage>
</organism>
<dbReference type="InterPro" id="IPR018681">
    <property type="entry name" value="DUF2165_transmembrane"/>
</dbReference>
<protein>
    <submittedName>
        <fullName evidence="2">DUF2165 family protein</fullName>
    </submittedName>
</protein>
<evidence type="ECO:0000313" key="3">
    <source>
        <dbReference type="Proteomes" id="UP001500936"/>
    </source>
</evidence>
<keyword evidence="1" id="KW-0812">Transmembrane</keyword>
<feature type="transmembrane region" description="Helical" evidence="1">
    <location>
        <begin position="136"/>
        <end position="155"/>
    </location>
</feature>
<feature type="transmembrane region" description="Helical" evidence="1">
    <location>
        <begin position="7"/>
        <end position="27"/>
    </location>
</feature>
<comment type="caution">
    <text evidence="2">The sequence shown here is derived from an EMBL/GenBank/DDBJ whole genome shotgun (WGS) entry which is preliminary data.</text>
</comment>
<feature type="transmembrane region" description="Helical" evidence="1">
    <location>
        <begin position="63"/>
        <end position="88"/>
    </location>
</feature>
<dbReference type="EMBL" id="BAABHB010000011">
    <property type="protein sequence ID" value="GAA4414047.1"/>
    <property type="molecule type" value="Genomic_DNA"/>
</dbReference>
<feature type="transmembrane region" description="Helical" evidence="1">
    <location>
        <begin position="109"/>
        <end position="130"/>
    </location>
</feature>
<keyword evidence="3" id="KW-1185">Reference proteome</keyword>
<dbReference type="Proteomes" id="UP001500936">
    <property type="component" value="Unassembled WGS sequence"/>
</dbReference>
<evidence type="ECO:0000256" key="1">
    <source>
        <dbReference type="SAM" id="Phobius"/>
    </source>
</evidence>
<accession>A0ABP8KT56</accession>
<dbReference type="Pfam" id="PF09933">
    <property type="entry name" value="DUF2165"/>
    <property type="match status" value="1"/>
</dbReference>
<keyword evidence="1" id="KW-1133">Transmembrane helix</keyword>
<name>A0ABP8KT56_9BACT</name>
<proteinExistence type="predicted"/>
<sequence length="161" mass="18447">MNSRLIKILFSGAVGLYLSLVCLNNVVDYPSNFEFVRMVTQMTDTFSLERNGWRAIHHEGIQYALFILIIGGEFSSALLIFTGVFRMIRRFRAPANEFRQAKQAVTMGLALGVLLWFTVFIAVGGEWFLMWQSKTWNAQNTGFQLTACFLLFLLYHTQKDA</sequence>
<keyword evidence="1" id="KW-0472">Membrane</keyword>
<gene>
    <name evidence="2" type="ORF">GCM10023187_43040</name>
</gene>
<dbReference type="RefSeq" id="WP_345270058.1">
    <property type="nucleotide sequence ID" value="NZ_BAABHB010000011.1"/>
</dbReference>
<reference evidence="3" key="1">
    <citation type="journal article" date="2019" name="Int. J. Syst. Evol. Microbiol.">
        <title>The Global Catalogue of Microorganisms (GCM) 10K type strain sequencing project: providing services to taxonomists for standard genome sequencing and annotation.</title>
        <authorList>
            <consortium name="The Broad Institute Genomics Platform"/>
            <consortium name="The Broad Institute Genome Sequencing Center for Infectious Disease"/>
            <person name="Wu L."/>
            <person name="Ma J."/>
        </authorList>
    </citation>
    <scope>NUCLEOTIDE SEQUENCE [LARGE SCALE GENOMIC DNA]</scope>
    <source>
        <strain evidence="3">JCM 17925</strain>
    </source>
</reference>